<dbReference type="PROSITE" id="PS50850">
    <property type="entry name" value="MFS"/>
    <property type="match status" value="1"/>
</dbReference>
<evidence type="ECO:0000256" key="1">
    <source>
        <dbReference type="ARBA" id="ARBA00004127"/>
    </source>
</evidence>
<dbReference type="InterPro" id="IPR020846">
    <property type="entry name" value="MFS_dom"/>
</dbReference>
<dbReference type="InterPro" id="IPR051788">
    <property type="entry name" value="MFS_Transporter"/>
</dbReference>
<keyword evidence="10" id="KW-1185">Reference proteome</keyword>
<dbReference type="Gene3D" id="1.20.1250.20">
    <property type="entry name" value="MFS general substrate transporter like domains"/>
    <property type="match status" value="1"/>
</dbReference>
<evidence type="ECO:0000313" key="10">
    <source>
        <dbReference type="Proteomes" id="UP000030140"/>
    </source>
</evidence>
<feature type="transmembrane region" description="Helical" evidence="7">
    <location>
        <begin position="247"/>
        <end position="266"/>
    </location>
</feature>
<dbReference type="RefSeq" id="WP_035327180.1">
    <property type="nucleotide sequence ID" value="NZ_CP015125.1"/>
</dbReference>
<protein>
    <submittedName>
        <fullName evidence="9">MFS transporter</fullName>
    </submittedName>
</protein>
<keyword evidence="5 7" id="KW-1133">Transmembrane helix</keyword>
<dbReference type="EMBL" id="JSAQ01000001">
    <property type="protein sequence ID" value="KGO07289.1"/>
    <property type="molecule type" value="Genomic_DNA"/>
</dbReference>
<evidence type="ECO:0000256" key="5">
    <source>
        <dbReference type="ARBA" id="ARBA00022989"/>
    </source>
</evidence>
<dbReference type="GO" id="GO:0016020">
    <property type="term" value="C:membrane"/>
    <property type="evidence" value="ECO:0007669"/>
    <property type="project" value="TreeGrafter"/>
</dbReference>
<dbReference type="SUPFAM" id="SSF103473">
    <property type="entry name" value="MFS general substrate transporter"/>
    <property type="match status" value="1"/>
</dbReference>
<reference evidence="9 10" key="1">
    <citation type="submission" date="2014-10" db="EMBL/GenBank/DDBJ databases">
        <title>Draft genome sequence of the proteorhodopsin-containing marine bacterium Dokdonia donghaensis.</title>
        <authorList>
            <person name="Gomez-Consarnau L."/>
            <person name="Gonzalez J.M."/>
            <person name="Riedel T."/>
            <person name="Jaenicke S."/>
            <person name="Wagner-Doebler I."/>
            <person name="Fuhrman J.A."/>
        </authorList>
    </citation>
    <scope>NUCLEOTIDE SEQUENCE [LARGE SCALE GENOMIC DNA]</scope>
    <source>
        <strain evidence="9 10">DSW-1</strain>
    </source>
</reference>
<keyword evidence="4 7" id="KW-0812">Transmembrane</keyword>
<feature type="transmembrane region" description="Helical" evidence="7">
    <location>
        <begin position="12"/>
        <end position="32"/>
    </location>
</feature>
<dbReference type="KEGG" id="ddo:I597_1055"/>
<evidence type="ECO:0000256" key="7">
    <source>
        <dbReference type="SAM" id="Phobius"/>
    </source>
</evidence>
<feature type="transmembrane region" description="Helical" evidence="7">
    <location>
        <begin position="206"/>
        <end position="225"/>
    </location>
</feature>
<sequence length="408" mass="44558">MKHIGVKLSLYLNYFVFAILLNSVGIVILKSLNNYGVDETTASVLEAFKDLPIAIVSFAIASFLPRIGYKKAMLIGLAMVTVACIAMYYGNTFDTAKILFATVGAAFALIKVSVYSTIGLVTNSTKEHNSLMSSIEGFFMVGIALAYFLFPAFNTEGEPDAWLNVYWLLAALSAVSFVILLFTKFEKEAEIPGADLKEDFLEMFKLLARLLIIVFVISAFLFVMIEQGIMSWLPTFNNKVLGLTENLGIMMSSILALSLAAGRLLAGVLTRKISWIYVLSACTIGAMLLVVFVLPKTVGLNVGEISSLRDIPAIGFAFPLVGLFIAPIYPLLNSVVLSALPKRVHSPMTGLIVIFSALGGTFGSRIIGYLFETKGPENAFYFTLIPMTVLLVFYFILKKLTEKDALQG</sequence>
<proteinExistence type="inferred from homology"/>
<comment type="caution">
    <text evidence="9">The sequence shown here is derived from an EMBL/GenBank/DDBJ whole genome shotgun (WGS) entry which is preliminary data.</text>
</comment>
<comment type="subcellular location">
    <subcellularLocation>
        <location evidence="1">Endomembrane system</location>
        <topology evidence="1">Multi-pass membrane protein</topology>
    </subcellularLocation>
</comment>
<feature type="transmembrane region" description="Helical" evidence="7">
    <location>
        <begin position="273"/>
        <end position="294"/>
    </location>
</feature>
<dbReference type="GO" id="GO:0012505">
    <property type="term" value="C:endomembrane system"/>
    <property type="evidence" value="ECO:0007669"/>
    <property type="project" value="UniProtKB-SubCell"/>
</dbReference>
<dbReference type="PANTHER" id="PTHR23514">
    <property type="entry name" value="BYPASS OF STOP CODON PROTEIN 6"/>
    <property type="match status" value="1"/>
</dbReference>
<feature type="transmembrane region" description="Helical" evidence="7">
    <location>
        <begin position="165"/>
        <end position="185"/>
    </location>
</feature>
<gene>
    <name evidence="9" type="ORF">NV36_10905</name>
</gene>
<feature type="transmembrane region" description="Helical" evidence="7">
    <location>
        <begin position="314"/>
        <end position="336"/>
    </location>
</feature>
<evidence type="ECO:0000256" key="4">
    <source>
        <dbReference type="ARBA" id="ARBA00022692"/>
    </source>
</evidence>
<dbReference type="OrthoDB" id="6395826at2"/>
<organism evidence="9 10">
    <name type="scientific">Dokdonia donghaensis DSW-1</name>
    <dbReference type="NCBI Taxonomy" id="1300343"/>
    <lineage>
        <taxon>Bacteria</taxon>
        <taxon>Pseudomonadati</taxon>
        <taxon>Bacteroidota</taxon>
        <taxon>Flavobacteriia</taxon>
        <taxon>Flavobacteriales</taxon>
        <taxon>Flavobacteriaceae</taxon>
        <taxon>Dokdonia</taxon>
    </lineage>
</organism>
<feature type="transmembrane region" description="Helical" evidence="7">
    <location>
        <begin position="133"/>
        <end position="153"/>
    </location>
</feature>
<evidence type="ECO:0000259" key="8">
    <source>
        <dbReference type="PROSITE" id="PS50850"/>
    </source>
</evidence>
<dbReference type="PATRIC" id="fig|1300343.5.peg.1067"/>
<dbReference type="PANTHER" id="PTHR23514:SF3">
    <property type="entry name" value="BYPASS OF STOP CODON PROTEIN 6"/>
    <property type="match status" value="1"/>
</dbReference>
<accession>A0A0A2GVJ7</accession>
<name>A0A0A2GVJ7_9FLAO</name>
<evidence type="ECO:0000256" key="6">
    <source>
        <dbReference type="ARBA" id="ARBA00023136"/>
    </source>
</evidence>
<feature type="transmembrane region" description="Helical" evidence="7">
    <location>
        <begin position="47"/>
        <end position="65"/>
    </location>
</feature>
<feature type="transmembrane region" description="Helical" evidence="7">
    <location>
        <begin position="379"/>
        <end position="397"/>
    </location>
</feature>
<dbReference type="InterPro" id="IPR036259">
    <property type="entry name" value="MFS_trans_sf"/>
</dbReference>
<dbReference type="Proteomes" id="UP000030140">
    <property type="component" value="Unassembled WGS sequence"/>
</dbReference>
<evidence type="ECO:0000256" key="2">
    <source>
        <dbReference type="ARBA" id="ARBA00008335"/>
    </source>
</evidence>
<feature type="transmembrane region" description="Helical" evidence="7">
    <location>
        <begin position="348"/>
        <end position="367"/>
    </location>
</feature>
<comment type="similarity">
    <text evidence="2">Belongs to the major facilitator superfamily.</text>
</comment>
<evidence type="ECO:0000256" key="3">
    <source>
        <dbReference type="ARBA" id="ARBA00022448"/>
    </source>
</evidence>
<keyword evidence="3" id="KW-0813">Transport</keyword>
<feature type="domain" description="Major facilitator superfamily (MFS) profile" evidence="8">
    <location>
        <begin position="6"/>
        <end position="402"/>
    </location>
</feature>
<dbReference type="AlphaFoldDB" id="A0A0A2GVJ7"/>
<feature type="transmembrane region" description="Helical" evidence="7">
    <location>
        <begin position="96"/>
        <end position="121"/>
    </location>
</feature>
<keyword evidence="6 7" id="KW-0472">Membrane</keyword>
<feature type="transmembrane region" description="Helical" evidence="7">
    <location>
        <begin position="72"/>
        <end position="90"/>
    </location>
</feature>
<dbReference type="InterPro" id="IPR011701">
    <property type="entry name" value="MFS"/>
</dbReference>
<dbReference type="GO" id="GO:0022857">
    <property type="term" value="F:transmembrane transporter activity"/>
    <property type="evidence" value="ECO:0007669"/>
    <property type="project" value="InterPro"/>
</dbReference>
<dbReference type="Pfam" id="PF07690">
    <property type="entry name" value="MFS_1"/>
    <property type="match status" value="1"/>
</dbReference>
<evidence type="ECO:0000313" key="9">
    <source>
        <dbReference type="EMBL" id="KGO07289.1"/>
    </source>
</evidence>